<dbReference type="InterPro" id="IPR012074">
    <property type="entry name" value="GAF_ANTAR"/>
</dbReference>
<dbReference type="InterPro" id="IPR036388">
    <property type="entry name" value="WH-like_DNA-bd_sf"/>
</dbReference>
<dbReference type="InterPro" id="IPR029016">
    <property type="entry name" value="GAF-like_dom_sf"/>
</dbReference>
<dbReference type="GO" id="GO:0003723">
    <property type="term" value="F:RNA binding"/>
    <property type="evidence" value="ECO:0007669"/>
    <property type="project" value="InterPro"/>
</dbReference>
<keyword evidence="1" id="KW-0805">Transcription regulation</keyword>
<dbReference type="InterPro" id="IPR003018">
    <property type="entry name" value="GAF"/>
</dbReference>
<feature type="domain" description="ANTAR" evidence="3">
    <location>
        <begin position="170"/>
        <end position="231"/>
    </location>
</feature>
<evidence type="ECO:0000256" key="1">
    <source>
        <dbReference type="ARBA" id="ARBA00023015"/>
    </source>
</evidence>
<dbReference type="EMBL" id="JACCBB010000001">
    <property type="protein sequence ID" value="NYD22303.1"/>
    <property type="molecule type" value="Genomic_DNA"/>
</dbReference>
<evidence type="ECO:0000313" key="4">
    <source>
        <dbReference type="EMBL" id="NYD22303.1"/>
    </source>
</evidence>
<reference evidence="4 5" key="1">
    <citation type="submission" date="2020-07" db="EMBL/GenBank/DDBJ databases">
        <title>Sequencing the genomes of 1000 actinobacteria strains.</title>
        <authorList>
            <person name="Klenk H.-P."/>
        </authorList>
    </citation>
    <scope>NUCLEOTIDE SEQUENCE [LARGE SCALE GENOMIC DNA]</scope>
    <source>
        <strain evidence="4 5">DSM 7487</strain>
    </source>
</reference>
<evidence type="ECO:0000313" key="5">
    <source>
        <dbReference type="Proteomes" id="UP000521922"/>
    </source>
</evidence>
<dbReference type="SUPFAM" id="SSF55781">
    <property type="entry name" value="GAF domain-like"/>
    <property type="match status" value="1"/>
</dbReference>
<dbReference type="SMART" id="SM00065">
    <property type="entry name" value="GAF"/>
    <property type="match status" value="1"/>
</dbReference>
<name>A0A7Y9DKL6_9ACTN</name>
<dbReference type="Gene3D" id="1.10.10.10">
    <property type="entry name" value="Winged helix-like DNA-binding domain superfamily/Winged helix DNA-binding domain"/>
    <property type="match status" value="1"/>
</dbReference>
<gene>
    <name evidence="4" type="ORF">BJ968_001843</name>
</gene>
<keyword evidence="5" id="KW-1185">Reference proteome</keyword>
<dbReference type="PROSITE" id="PS50921">
    <property type="entry name" value="ANTAR"/>
    <property type="match status" value="1"/>
</dbReference>
<dbReference type="InterPro" id="IPR005561">
    <property type="entry name" value="ANTAR"/>
</dbReference>
<organism evidence="4 5">
    <name type="scientific">Kineococcus aurantiacus</name>
    <dbReference type="NCBI Taxonomy" id="37633"/>
    <lineage>
        <taxon>Bacteria</taxon>
        <taxon>Bacillati</taxon>
        <taxon>Actinomycetota</taxon>
        <taxon>Actinomycetes</taxon>
        <taxon>Kineosporiales</taxon>
        <taxon>Kineosporiaceae</taxon>
        <taxon>Kineococcus</taxon>
    </lineage>
</organism>
<dbReference type="PIRSF" id="PIRSF036625">
    <property type="entry name" value="GAF_ANTAR"/>
    <property type="match status" value="1"/>
</dbReference>
<comment type="caution">
    <text evidence="4">The sequence shown here is derived from an EMBL/GenBank/DDBJ whole genome shotgun (WGS) entry which is preliminary data.</text>
</comment>
<dbReference type="Proteomes" id="UP000521922">
    <property type="component" value="Unassembled WGS sequence"/>
</dbReference>
<evidence type="ECO:0000259" key="3">
    <source>
        <dbReference type="PROSITE" id="PS50921"/>
    </source>
</evidence>
<dbReference type="Pfam" id="PF13185">
    <property type="entry name" value="GAF_2"/>
    <property type="match status" value="1"/>
</dbReference>
<sequence length="239" mass="24983">MDLLSPSEELSLVIARTSGVLLTGDVVGVLLPMLLELVLETVPGADSCAVTVVDGAGRPATTAASDAVAARADAVQYTAGEGPCLAAVTRRARSVVHDTREETRWPLWAGDVAALGVRSVLSVPLVAGDEVLGAVKVYGRAPHAFDLRSERVLALTAAQAALLLAEARAADRGRHLSAGLKAALRHRDVVNTARGVLIGRDHVDEETAVEVLAALAQREGRPLHVVARSLVDAATRRRP</sequence>
<keyword evidence="2" id="KW-0804">Transcription</keyword>
<dbReference type="RefSeq" id="WP_179751174.1">
    <property type="nucleotide sequence ID" value="NZ_BAAAGN010000022.1"/>
</dbReference>
<protein>
    <submittedName>
        <fullName evidence="4">GAF domain-containing protein</fullName>
    </submittedName>
</protein>
<dbReference type="AlphaFoldDB" id="A0A7Y9DKL6"/>
<accession>A0A7Y9DKL6</accession>
<evidence type="ECO:0000256" key="2">
    <source>
        <dbReference type="ARBA" id="ARBA00023163"/>
    </source>
</evidence>
<dbReference type="Pfam" id="PF03861">
    <property type="entry name" value="ANTAR"/>
    <property type="match status" value="1"/>
</dbReference>
<dbReference type="Gene3D" id="3.30.450.40">
    <property type="match status" value="1"/>
</dbReference>
<dbReference type="SMART" id="SM01012">
    <property type="entry name" value="ANTAR"/>
    <property type="match status" value="1"/>
</dbReference>
<proteinExistence type="predicted"/>